<name>A0A1F8DVH6_9BACT</name>
<sequence length="150" mass="15979">MAEAKNPPLLERARRVGKILIKWGLIGLVVIIGIKMFVPEEAVKGIATSADSSRQYAAAYDFSKITSPADSKEFVVPAGDKPVLVALPADYRVTFSSATAKAGELDRLDGSGSKPFGEQTDFGKKSGREPMAVAIKVPEGCTMVASFVHH</sequence>
<comment type="caution">
    <text evidence="2">The sequence shown here is derived from an EMBL/GenBank/DDBJ whole genome shotgun (WGS) entry which is preliminary data.</text>
</comment>
<evidence type="ECO:0000313" key="3">
    <source>
        <dbReference type="Proteomes" id="UP000176422"/>
    </source>
</evidence>
<evidence type="ECO:0000313" key="2">
    <source>
        <dbReference type="EMBL" id="OGM92613.1"/>
    </source>
</evidence>
<feature type="transmembrane region" description="Helical" evidence="1">
    <location>
        <begin position="20"/>
        <end position="38"/>
    </location>
</feature>
<proteinExistence type="predicted"/>
<organism evidence="2 3">
    <name type="scientific">Candidatus Wolfebacteria bacterium RIFOXYB1_FULL_54_12</name>
    <dbReference type="NCBI Taxonomy" id="1802559"/>
    <lineage>
        <taxon>Bacteria</taxon>
        <taxon>Candidatus Wolfeibacteriota</taxon>
    </lineage>
</organism>
<dbReference type="AlphaFoldDB" id="A0A1F8DVH6"/>
<gene>
    <name evidence="2" type="ORF">A2372_04185</name>
</gene>
<keyword evidence="1" id="KW-1133">Transmembrane helix</keyword>
<keyword evidence="1" id="KW-0472">Membrane</keyword>
<accession>A0A1F8DVH6</accession>
<reference evidence="2 3" key="1">
    <citation type="journal article" date="2016" name="Nat. Commun.">
        <title>Thousands of microbial genomes shed light on interconnected biogeochemical processes in an aquifer system.</title>
        <authorList>
            <person name="Anantharaman K."/>
            <person name="Brown C.T."/>
            <person name="Hug L.A."/>
            <person name="Sharon I."/>
            <person name="Castelle C.J."/>
            <person name="Probst A.J."/>
            <person name="Thomas B.C."/>
            <person name="Singh A."/>
            <person name="Wilkins M.J."/>
            <person name="Karaoz U."/>
            <person name="Brodie E.L."/>
            <person name="Williams K.H."/>
            <person name="Hubbard S.S."/>
            <person name="Banfield J.F."/>
        </authorList>
    </citation>
    <scope>NUCLEOTIDE SEQUENCE [LARGE SCALE GENOMIC DNA]</scope>
</reference>
<dbReference type="EMBL" id="MGIT01000004">
    <property type="protein sequence ID" value="OGM92613.1"/>
    <property type="molecule type" value="Genomic_DNA"/>
</dbReference>
<evidence type="ECO:0000256" key="1">
    <source>
        <dbReference type="SAM" id="Phobius"/>
    </source>
</evidence>
<dbReference type="Proteomes" id="UP000176422">
    <property type="component" value="Unassembled WGS sequence"/>
</dbReference>
<protein>
    <submittedName>
        <fullName evidence="2">Uncharacterized protein</fullName>
    </submittedName>
</protein>
<keyword evidence="1" id="KW-0812">Transmembrane</keyword>